<gene>
    <name evidence="2" type="ORF">QBC47DRAFT_131873</name>
</gene>
<sequence length="227" mass="25674">MSHQDPSATSRPHTPKGLLKDITKDVNLGEEIDLVVGLAATAVAADQVVKLSKSQKHKAIHLAKAGLGAAVATTAFTMMAREHAEKKEERKRHKEHQEEEKGTHYRVRGQQWEHGYAESIADSSSDEEGERDMAIIPHPRHRRTASLYGHRRERDGSSSRSRTPSPVRSRSRSRSRSQSRTRTEKPEKRGRAQTPGPEEGRKRAKSDPGWVKFLELVRDSLEDRNRR</sequence>
<protein>
    <submittedName>
        <fullName evidence="2">Uncharacterized protein</fullName>
    </submittedName>
</protein>
<accession>A0AAJ0BIW2</accession>
<comment type="caution">
    <text evidence="2">The sequence shown here is derived from an EMBL/GenBank/DDBJ whole genome shotgun (WGS) entry which is preliminary data.</text>
</comment>
<dbReference type="AlphaFoldDB" id="A0AAJ0BIW2"/>
<organism evidence="2 3">
    <name type="scientific">Echria macrotheca</name>
    <dbReference type="NCBI Taxonomy" id="438768"/>
    <lineage>
        <taxon>Eukaryota</taxon>
        <taxon>Fungi</taxon>
        <taxon>Dikarya</taxon>
        <taxon>Ascomycota</taxon>
        <taxon>Pezizomycotina</taxon>
        <taxon>Sordariomycetes</taxon>
        <taxon>Sordariomycetidae</taxon>
        <taxon>Sordariales</taxon>
        <taxon>Schizotheciaceae</taxon>
        <taxon>Echria</taxon>
    </lineage>
</organism>
<feature type="region of interest" description="Disordered" evidence="1">
    <location>
        <begin position="82"/>
        <end position="211"/>
    </location>
</feature>
<feature type="compositionally biased region" description="Low complexity" evidence="1">
    <location>
        <begin position="158"/>
        <end position="168"/>
    </location>
</feature>
<feature type="compositionally biased region" description="Basic residues" evidence="1">
    <location>
        <begin position="169"/>
        <end position="179"/>
    </location>
</feature>
<name>A0AAJ0BIW2_9PEZI</name>
<dbReference type="Proteomes" id="UP001239445">
    <property type="component" value="Unassembled WGS sequence"/>
</dbReference>
<keyword evidence="3" id="KW-1185">Reference proteome</keyword>
<feature type="compositionally biased region" description="Basic and acidic residues" evidence="1">
    <location>
        <begin position="181"/>
        <end position="190"/>
    </location>
</feature>
<evidence type="ECO:0000313" key="3">
    <source>
        <dbReference type="Proteomes" id="UP001239445"/>
    </source>
</evidence>
<evidence type="ECO:0000256" key="1">
    <source>
        <dbReference type="SAM" id="MobiDB-lite"/>
    </source>
</evidence>
<dbReference type="EMBL" id="MU839829">
    <property type="protein sequence ID" value="KAK1757998.1"/>
    <property type="molecule type" value="Genomic_DNA"/>
</dbReference>
<evidence type="ECO:0000313" key="2">
    <source>
        <dbReference type="EMBL" id="KAK1757998.1"/>
    </source>
</evidence>
<proteinExistence type="predicted"/>
<reference evidence="2" key="1">
    <citation type="submission" date="2023-06" db="EMBL/GenBank/DDBJ databases">
        <title>Genome-scale phylogeny and comparative genomics of the fungal order Sordariales.</title>
        <authorList>
            <consortium name="Lawrence Berkeley National Laboratory"/>
            <person name="Hensen N."/>
            <person name="Bonometti L."/>
            <person name="Westerberg I."/>
            <person name="Brannstrom I.O."/>
            <person name="Guillou S."/>
            <person name="Cros-Aarteil S."/>
            <person name="Calhoun S."/>
            <person name="Haridas S."/>
            <person name="Kuo A."/>
            <person name="Mondo S."/>
            <person name="Pangilinan J."/>
            <person name="Riley R."/>
            <person name="Labutti K."/>
            <person name="Andreopoulos B."/>
            <person name="Lipzen A."/>
            <person name="Chen C."/>
            <person name="Yanf M."/>
            <person name="Daum C."/>
            <person name="Ng V."/>
            <person name="Clum A."/>
            <person name="Steindorff A."/>
            <person name="Ohm R."/>
            <person name="Martin F."/>
            <person name="Silar P."/>
            <person name="Natvig D."/>
            <person name="Lalanne C."/>
            <person name="Gautier V."/>
            <person name="Ament-Velasquez S.L."/>
            <person name="Kruys A."/>
            <person name="Hutchinson M.I."/>
            <person name="Powell A.J."/>
            <person name="Barry K."/>
            <person name="Miller A.N."/>
            <person name="Grigoriev I.V."/>
            <person name="Debuchy R."/>
            <person name="Gladieux P."/>
            <person name="Thoren M.H."/>
            <person name="Johannesson H."/>
        </authorList>
    </citation>
    <scope>NUCLEOTIDE SEQUENCE</scope>
    <source>
        <strain evidence="2">PSN4</strain>
    </source>
</reference>